<keyword evidence="7" id="KW-1185">Reference proteome</keyword>
<evidence type="ECO:0000313" key="7">
    <source>
        <dbReference type="Proteomes" id="UP000184088"/>
    </source>
</evidence>
<dbReference type="InterPro" id="IPR050377">
    <property type="entry name" value="Radical_SAM_PqqE_MftC-like"/>
</dbReference>
<dbReference type="InterPro" id="IPR012840">
    <property type="entry name" value="NrdG2"/>
</dbReference>
<dbReference type="InterPro" id="IPR006638">
    <property type="entry name" value="Elp3/MiaA/NifB-like_rSAM"/>
</dbReference>
<dbReference type="SFLD" id="SFLDG01094">
    <property type="entry name" value="Uncharacterised_Radical_SAM_Su"/>
    <property type="match status" value="1"/>
</dbReference>
<dbReference type="RefSeq" id="WP_073344803.1">
    <property type="nucleotide sequence ID" value="NZ_FQVH01000025.1"/>
</dbReference>
<evidence type="ECO:0000256" key="1">
    <source>
        <dbReference type="ARBA" id="ARBA00022691"/>
    </source>
</evidence>
<feature type="domain" description="Radical SAM core" evidence="5">
    <location>
        <begin position="13"/>
        <end position="228"/>
    </location>
</feature>
<dbReference type="CDD" id="cd01335">
    <property type="entry name" value="Radical_SAM"/>
    <property type="match status" value="1"/>
</dbReference>
<dbReference type="AlphaFoldDB" id="A0A1M5C133"/>
<dbReference type="Gene3D" id="3.20.20.70">
    <property type="entry name" value="Aldolase class I"/>
    <property type="match status" value="1"/>
</dbReference>
<dbReference type="InterPro" id="IPR007197">
    <property type="entry name" value="rSAM"/>
</dbReference>
<dbReference type="SFLD" id="SFLDG01067">
    <property type="entry name" value="SPASM/twitch_domain_containing"/>
    <property type="match status" value="1"/>
</dbReference>
<organism evidence="6 7">
    <name type="scientific">Caldanaerobius fijiensis DSM 17918</name>
    <dbReference type="NCBI Taxonomy" id="1121256"/>
    <lineage>
        <taxon>Bacteria</taxon>
        <taxon>Bacillati</taxon>
        <taxon>Bacillota</taxon>
        <taxon>Clostridia</taxon>
        <taxon>Thermoanaerobacterales</taxon>
        <taxon>Thermoanaerobacteraceae</taxon>
        <taxon>Caldanaerobius</taxon>
    </lineage>
</organism>
<keyword evidence="4" id="KW-0411">Iron-sulfur</keyword>
<dbReference type="PROSITE" id="PS51918">
    <property type="entry name" value="RADICAL_SAM"/>
    <property type="match status" value="1"/>
</dbReference>
<proteinExistence type="predicted"/>
<dbReference type="SUPFAM" id="SSF102114">
    <property type="entry name" value="Radical SAM enzymes"/>
    <property type="match status" value="1"/>
</dbReference>
<keyword evidence="6" id="KW-0670">Pyruvate</keyword>
<sequence length="228" mass="25809">MIYDYMPVSTVDYPGKIATTVFISGCNFRCPYCHNSSIIVPKPARYSPEDILRYLARRKNLIDGVCITGGEPTLWKGLKSLMAQIKSSGFSVKLDTNGSRPDVLEDIIAKGLVDYIAMDVKAPLEGYRTFLTRVSDVEKVCISVDMIKAAGIDYEFRTTVHPKLLSIDDIKKIGSWLKGAKKYVLQGYRYSPDILDPEFCGREFCERAYLDKAKEAVDEYFEQVIIRE</sequence>
<keyword evidence="6" id="KW-0456">Lyase</keyword>
<keyword evidence="2" id="KW-0479">Metal-binding</keyword>
<name>A0A1M5C133_9THEO</name>
<dbReference type="Proteomes" id="UP000184088">
    <property type="component" value="Unassembled WGS sequence"/>
</dbReference>
<dbReference type="EMBL" id="FQVH01000025">
    <property type="protein sequence ID" value="SHF48473.1"/>
    <property type="molecule type" value="Genomic_DNA"/>
</dbReference>
<dbReference type="SMART" id="SM00729">
    <property type="entry name" value="Elp3"/>
    <property type="match status" value="1"/>
</dbReference>
<dbReference type="PANTHER" id="PTHR11228">
    <property type="entry name" value="RADICAL SAM DOMAIN PROTEIN"/>
    <property type="match status" value="1"/>
</dbReference>
<dbReference type="Pfam" id="PF04055">
    <property type="entry name" value="Radical_SAM"/>
    <property type="match status" value="1"/>
</dbReference>
<keyword evidence="1" id="KW-0949">S-adenosyl-L-methionine</keyword>
<dbReference type="InterPro" id="IPR058240">
    <property type="entry name" value="rSAM_sf"/>
</dbReference>
<dbReference type="PANTHER" id="PTHR11228:SF27">
    <property type="entry name" value="GLYCYL-RADICAL ENZYME ACTIVATING ENZYME MJ1227-RELATED"/>
    <property type="match status" value="1"/>
</dbReference>
<protein>
    <submittedName>
        <fullName evidence="6">Pyruvate formate lyase activating enzyme</fullName>
    </submittedName>
</protein>
<evidence type="ECO:0000259" key="5">
    <source>
        <dbReference type="PROSITE" id="PS51918"/>
    </source>
</evidence>
<evidence type="ECO:0000313" key="6">
    <source>
        <dbReference type="EMBL" id="SHF48473.1"/>
    </source>
</evidence>
<reference evidence="6 7" key="1">
    <citation type="submission" date="2016-11" db="EMBL/GenBank/DDBJ databases">
        <authorList>
            <person name="Jaros S."/>
            <person name="Januszkiewicz K."/>
            <person name="Wedrychowicz H."/>
        </authorList>
    </citation>
    <scope>NUCLEOTIDE SEQUENCE [LARGE SCALE GENOMIC DNA]</scope>
    <source>
        <strain evidence="6 7">DSM 17918</strain>
    </source>
</reference>
<gene>
    <name evidence="6" type="ORF">SAMN02746089_02003</name>
</gene>
<dbReference type="OrthoDB" id="9782387at2"/>
<dbReference type="GO" id="GO:0046872">
    <property type="term" value="F:metal ion binding"/>
    <property type="evidence" value="ECO:0007669"/>
    <property type="project" value="UniProtKB-KW"/>
</dbReference>
<dbReference type="STRING" id="1121256.SAMN02746089_02003"/>
<evidence type="ECO:0000256" key="3">
    <source>
        <dbReference type="ARBA" id="ARBA00023004"/>
    </source>
</evidence>
<dbReference type="NCBIfam" id="TIGR02495">
    <property type="entry name" value="NrdG2"/>
    <property type="match status" value="1"/>
</dbReference>
<dbReference type="InterPro" id="IPR013785">
    <property type="entry name" value="Aldolase_TIM"/>
</dbReference>
<dbReference type="GO" id="GO:0016829">
    <property type="term" value="F:lyase activity"/>
    <property type="evidence" value="ECO:0007669"/>
    <property type="project" value="UniProtKB-KW"/>
</dbReference>
<evidence type="ECO:0000256" key="4">
    <source>
        <dbReference type="ARBA" id="ARBA00023014"/>
    </source>
</evidence>
<evidence type="ECO:0000256" key="2">
    <source>
        <dbReference type="ARBA" id="ARBA00022723"/>
    </source>
</evidence>
<dbReference type="GO" id="GO:0051536">
    <property type="term" value="F:iron-sulfur cluster binding"/>
    <property type="evidence" value="ECO:0007669"/>
    <property type="project" value="UniProtKB-KW"/>
</dbReference>
<dbReference type="SFLD" id="SFLDS00029">
    <property type="entry name" value="Radical_SAM"/>
    <property type="match status" value="1"/>
</dbReference>
<accession>A0A1M5C133</accession>
<keyword evidence="3" id="KW-0408">Iron</keyword>